<accession>M4ZGA6</accession>
<dbReference type="KEGG" id="aol:S58_69160"/>
<dbReference type="EMBL" id="AP012603">
    <property type="protein sequence ID" value="BAM92882.1"/>
    <property type="molecule type" value="Genomic_DNA"/>
</dbReference>
<name>M4ZGA6_9BRAD</name>
<sequence>MDPEALYHQLGHLVATMPNLNGGDWKTPEGQRWLGRAAVLVQALGANSADIAAFNVASNNLGTGLHTQNVQARPGPCEEPARSYNHHRRRGRLDAWTLTQSLKDFAARSPATIVKVDAETAALKVSAYGAIWQTAAAL</sequence>
<dbReference type="Proteomes" id="UP000011841">
    <property type="component" value="Chromosome"/>
</dbReference>
<organism evidence="1 2">
    <name type="scientific">Bradyrhizobium oligotrophicum S58</name>
    <dbReference type="NCBI Taxonomy" id="1245469"/>
    <lineage>
        <taxon>Bacteria</taxon>
        <taxon>Pseudomonadati</taxon>
        <taxon>Pseudomonadota</taxon>
        <taxon>Alphaproteobacteria</taxon>
        <taxon>Hyphomicrobiales</taxon>
        <taxon>Nitrobacteraceae</taxon>
        <taxon>Bradyrhizobium</taxon>
    </lineage>
</organism>
<dbReference type="RefSeq" id="WP_015669956.1">
    <property type="nucleotide sequence ID" value="NC_020453.1"/>
</dbReference>
<dbReference type="GeneID" id="301821090"/>
<dbReference type="HOGENOM" id="CLU_1851315_0_0_5"/>
<reference evidence="1 2" key="1">
    <citation type="journal article" date="2013" name="Appl. Environ. Microbiol.">
        <title>Genome analysis suggests that the soil oligotrophic bacterium Agromonas oligotrophica (Bradyrhizobium oligotrophicum) is a nitrogen-fixing symbiont of Aeschynomene indica.</title>
        <authorList>
            <person name="Okubo T."/>
            <person name="Fukushima S."/>
            <person name="Itakura M."/>
            <person name="Oshima K."/>
            <person name="Longtonglang A."/>
            <person name="Teaumroong N."/>
            <person name="Mitsui H."/>
            <person name="Hattori M."/>
            <person name="Hattori R."/>
            <person name="Hattori T."/>
            <person name="Minamisawa K."/>
        </authorList>
    </citation>
    <scope>NUCLEOTIDE SEQUENCE [LARGE SCALE GENOMIC DNA]</scope>
    <source>
        <strain evidence="1 2">S58</strain>
    </source>
</reference>
<protein>
    <submittedName>
        <fullName evidence="1">Uncharacterized protein</fullName>
    </submittedName>
</protein>
<evidence type="ECO:0000313" key="1">
    <source>
        <dbReference type="EMBL" id="BAM92882.1"/>
    </source>
</evidence>
<evidence type="ECO:0000313" key="2">
    <source>
        <dbReference type="Proteomes" id="UP000011841"/>
    </source>
</evidence>
<proteinExistence type="predicted"/>
<dbReference type="AlphaFoldDB" id="M4ZGA6"/>
<keyword evidence="2" id="KW-1185">Reference proteome</keyword>
<gene>
    <name evidence="1" type="ORF">S58_69160</name>
</gene>